<dbReference type="RefSeq" id="XP_018190387.1">
    <property type="nucleotide sequence ID" value="XM_018335761.1"/>
</dbReference>
<dbReference type="GO" id="GO:0007005">
    <property type="term" value="P:mitochondrion organization"/>
    <property type="evidence" value="ECO:0007669"/>
    <property type="project" value="TreeGrafter"/>
</dbReference>
<dbReference type="InParanoid" id="A0A165IFR3"/>
<accession>A0A165IFR3</accession>
<feature type="region of interest" description="Disordered" evidence="5">
    <location>
        <begin position="570"/>
        <end position="595"/>
    </location>
</feature>
<evidence type="ECO:0000259" key="6">
    <source>
        <dbReference type="Pfam" id="PF12624"/>
    </source>
</evidence>
<dbReference type="OrthoDB" id="428159at2759"/>
<dbReference type="EMBL" id="KV407455">
    <property type="protein sequence ID" value="KZF24832.1"/>
    <property type="molecule type" value="Genomic_DNA"/>
</dbReference>
<evidence type="ECO:0000313" key="10">
    <source>
        <dbReference type="EMBL" id="KZF24832.1"/>
    </source>
</evidence>
<dbReference type="InterPro" id="IPR056747">
    <property type="entry name" value="VPS13-like_M"/>
</dbReference>
<evidence type="ECO:0000256" key="1">
    <source>
        <dbReference type="ARBA" id="ARBA00006545"/>
    </source>
</evidence>
<feature type="domain" description="Chorein N-terminal" evidence="6">
    <location>
        <begin position="1"/>
        <end position="842"/>
    </location>
</feature>
<evidence type="ECO:0000259" key="7">
    <source>
        <dbReference type="Pfam" id="PF25033"/>
    </source>
</evidence>
<comment type="function">
    <text evidence="4">Mediates the transfer of lipids between membranes at organelle contact sites. May play a role in mitochondrial lipid homeostasis.</text>
</comment>
<dbReference type="InterPro" id="IPR026854">
    <property type="entry name" value="VPS13_N"/>
</dbReference>
<dbReference type="PANTHER" id="PTHR16166:SF93">
    <property type="entry name" value="INTERMEMBRANE LIPID TRANSFER PROTEIN VPS13"/>
    <property type="match status" value="1"/>
</dbReference>
<feature type="domain" description="Intermembrane lipid transfer protein VPS13-like C-terminal" evidence="9">
    <location>
        <begin position="3080"/>
        <end position="3186"/>
    </location>
</feature>
<feature type="compositionally biased region" description="Basic and acidic residues" evidence="5">
    <location>
        <begin position="1607"/>
        <end position="1618"/>
    </location>
</feature>
<gene>
    <name evidence="10" type="ORF">L228DRAFT_280132</name>
</gene>
<dbReference type="FunCoup" id="A0A165IFR3">
    <property type="interactions" value="712"/>
</dbReference>
<proteinExistence type="inferred from homology"/>
<organism evidence="10 11">
    <name type="scientific">Xylona heveae (strain CBS 132557 / TC161)</name>
    <dbReference type="NCBI Taxonomy" id="1328760"/>
    <lineage>
        <taxon>Eukaryota</taxon>
        <taxon>Fungi</taxon>
        <taxon>Dikarya</taxon>
        <taxon>Ascomycota</taxon>
        <taxon>Pezizomycotina</taxon>
        <taxon>Xylonomycetes</taxon>
        <taxon>Xylonales</taxon>
        <taxon>Xylonaceae</taxon>
        <taxon>Xylona</taxon>
    </lineage>
</organism>
<keyword evidence="11" id="KW-1185">Reference proteome</keyword>
<dbReference type="InterPro" id="IPR017148">
    <property type="entry name" value="VPS13_fungi"/>
</dbReference>
<dbReference type="Pfam" id="PF25037">
    <property type="entry name" value="VPS13_C"/>
    <property type="match status" value="1"/>
</dbReference>
<comment type="similarity">
    <text evidence="1 4">Belongs to the VPS13 family.</text>
</comment>
<dbReference type="Pfam" id="PF25033">
    <property type="entry name" value="VPS13_M"/>
    <property type="match status" value="1"/>
</dbReference>
<feature type="domain" description="Vacuolar protein sorting-associated protein 13 VPS13 adaptor binding" evidence="8">
    <location>
        <begin position="1982"/>
        <end position="2557"/>
    </location>
</feature>
<evidence type="ECO:0000313" key="11">
    <source>
        <dbReference type="Proteomes" id="UP000076632"/>
    </source>
</evidence>
<sequence length="3211" mass="360640">MLEGLVANLLNRFLGLYVQNFDAKQLNVGIWSGDVKLRNLELRREALDQFRLPLNVVEGHLGQLTLSIPWSNLKGKPVRVNIEDVFLLAAPKEDAEYDPEEEERRAHAVKMEKLESAELLKERSTEGLSQEEQQKTQSFTESLVTAIVDNLQVTIKNIHIRYEDSISAAGHPFALGLTLQEFSAVSTDADWKPTFIQTTSGTTHKLASLDALAMYWDTDSSLLGTGTGGQVGAEAQGADHEDLMNKFREMIVRADSPTIGDHQFVLKPVSGRAGLEMDKTGKLDRPKLKARLLFDELGFILDEDQYRDALMMVDLFHYFVRHQEYRKLQPKASPKEDPKAWLKFAGDAVLSKIHERNRRWTWSYFKERRDDRVKYIALFKKKKKDEKFSPAELEDYNALERKLTYEDLRFWRSLARNQLRKENIGTKKPAQQSSGWTSWVWGSKQQKQETTEEEGPVMTEQQRKELYEAIDWDEKKTIAESVSLPRESIKLQVETSLRTGSFTLKRNPHGNANEILHLVFDAFSAKFFQRPDSFLAQLSLGGMRLYDGTTADTLFPQIVRVKAAGEVPDQTISRELSDEEDALNDNSRPTDPEEDPFFQLQFEQHPLDESADSALMMKLKSMEIIYNPQFIVEIAKFFKPPQRHMESVGALMETAGATVEGIRQQTRAGLEFALEEHKTINAQLDLQAPLIIIPESVKVKDCQCLIFDAGHVSLSSELVDKETLREIQSKQKQQYSDEDYKRLEGLMYDKFLLRLDSTQVLIGPSIHDTKRQLKTEDDTKNLHIIDRINMDFVIENSIVPKATDLTRFKISGHLPVLHASVSDAKYKNLMRLIDVAIPKLGEVDELPFDNKERTAVKPTTSQGAATVDASSRQRSTSFQFSAQQREILLEEDETDNEGSERFEETSPGKPDANIVARQRNFEFKFTVDRLQGSLFRSDPDGEKPDQLLVELVAEHFQFDFYQRPFDMVAEVLLRSLSIEDNIEEDPRAEFKNIISSEGADSSAPEDLIHVKFTKVKPESPTFMTEYEGIETNLEAAISTINVVVTRKTLLTLLDFVLVTFTDQSSPPRDKAGLPQEDGAESEHEKELAKEAEPQAGKIKLKVKLQSIVLILNNDGVRLATMSLNTADVGIFLMGKAMRIGARLGDLSLIDDINQGASTDSPLRQLVTIQGDELADFSYETFDADSPSYPGYDSSVFLRSGSIKVNFLTEPFRKIIDFFVKFGKMQAIFNAARQAAANQASQIQETANKMHFDILVRTPILVFPRVTLLDKPQRDLLTAYLGEIYANNKFVPLDDSSEPEVVNHLSAGVRNIRLTSDFHYEDDLSEELELIDKVDIDFKVNYTEHKPGAERPDLEIEGAMSDINLRLTDAQLKFLLELSRSVPAAFAADPEQDEREAVKELPDDVVQPAKAVAEANIDRTDEGPVADLGPELGTAADSWTKLDFVFKVKTIGLELLLGPEGKPVGDLNAASLTKFSLNNTHVKLRMVSDGSLESELLIHSFTVKDSRAKETNKFRKIMSLINNDVKQQFMASVSISGGKERNLIAMLTIDSPRIIFAIDYLFALQSFLTASFASDQPADLEGEGMEEITADEAESALSAQSDAQSETPNERAISHDQPKESGSMSISFRANIVDAQVILIANPSLGSSEAIVLGTKQILMSQQHALTLQVLEMGMFLCRMDQFETNRLRILDDFSIHMSMDTRSQGKNSSLTSIHVDIEPLVLRLSLRDILLALQIVNKASELSSKDQPKITDTEPKKLKEIKGSSTIGPKRKSLTAKRTSTVITKSAKSAATHQTALSSRDQSAEATAIMKREELTAEIQGIRVVLIGDLHELPLLDWSIRNFNVSVRDWSGAMSGDTNIDMFVNIYNFSKSAWEPLIEPWQLGFHMSKDQNPDRLSVELYSRKMLELTVTAATIALASKSAQFLSTDEDVLAKPRGSDAPYKVRNHTGFAMNIWAESGSGDEASAAKLSDGEESPWRFEDPTAVRENLSPEGGSGIVGIKLEGSGFDSIDRIPVNREGETLYNLKPRKDKILHRLLVDVRLGSDNVKYITFRSPLLVENKTQIPVEIGVYSPEDGHLLKIEKILPGEGRPAPVGAAFMHSLTVRPDQGFGYTWSNERLYWRDLLKRPIRTITCCSEGSDQNPPFYFQMSAIFDKNDPLTSVYPYMKIRLSAPIELQNLLPYDFKYRIYDKNTKKDWTNFLRKGGVSPVHVIELSHLLLMSIHMEDTVFKQSEFSIINSPNQDDFRREDTITVKDAEGLPLRLKLHYYNIPDSGGAFKVAVYSPYLVLNKTGLDLNIRSKSLLGSAKSAAGQNFNETADRDARRVQPYMFSYPTDDRKNRALIKVGDTGWSKPQSFEAIGSTFDVALPSQTSKTEMHIGVSVDEGEGKYNLTKVVTLAPRFILKNKLNEDLNIREPGSSEVMTISPGGLLPLRFLRQGVEKQLCLCFPGMNNQWSSPFFISNVGSVHVKIAKAGQRQRLIRVEILMEKSTIFLHLSLETKHWPFSMRNESDTEFMFYQSNPNLDEDEEDRGSGWRPIRYRLPPRSIMPYAWDYPAAKSKEIIISANGRERHVKLAEIGNLLPMKVPIAKGSPQQKTIDLNVAAEGPTQTLILSNYNPSKSLYKQNSAKSSQASVATGFEVKEIDTDVTFRAQLRFSGLGISLVNKHLKELLYLTFREIEVKYSESKLYQTLNSTIKWIQIDNQLYGGIFPILLYPSVVPKTGKEMEAHPIFHTMVTRVKDDSYGVLYIKYFTVLLQQMTLEIDEDFIFAMLDFAKIPGASWAEERDGKLCDDHLDIPEPQQEQHGQDVYFELLHLQPAQLDLSFVRTERINAEDTMANSNPMMFFVNVMTMSIGNVNDAPVRLNALMLENARVSIPALMQNIQSHYTQEVIRQIHIILGSADFLGNPVGLFNNVSSGVADIFYEPYQGLVMTDRPQELGIGIAKGASSFVKKSVFGFSDSMAKFTGSMSKGLAAATLDKEYQDQRRMSKSRNRPKHALYGVTTGGNAFATSLASGVGGLARHPLQGAEKEGLPGFVKGVGKGFLGLATKPAIGAFDLASSVAEGVRNTTTVFDQEGLDRVRLTRFIGQDGIVRPYSQREALGQFWLKTLDNGKYFTEDYIAHLELSGKELFVMLTYNRIMLVKAKKLQTEWDVPLKDIQTISKERTGLCITLKGGTNGPFVPVQDESSRNWIYRQIAIAVNAYNDKWNAKG</sequence>
<evidence type="ECO:0000256" key="5">
    <source>
        <dbReference type="SAM" id="MobiDB-lite"/>
    </source>
</evidence>
<keyword evidence="3 4" id="KW-0445">Lipid transport</keyword>
<evidence type="ECO:0000259" key="8">
    <source>
        <dbReference type="Pfam" id="PF25036"/>
    </source>
</evidence>
<dbReference type="GeneID" id="28900898"/>
<feature type="domain" description="VPS13-like middle region" evidence="7">
    <location>
        <begin position="1113"/>
        <end position="1914"/>
    </location>
</feature>
<dbReference type="GO" id="GO:0045324">
    <property type="term" value="P:late endosome to vacuole transport"/>
    <property type="evidence" value="ECO:0007669"/>
    <property type="project" value="UniProtKB-UniRule"/>
</dbReference>
<dbReference type="InterPro" id="IPR056748">
    <property type="entry name" value="VPS13-like_C"/>
</dbReference>
<feature type="region of interest" description="Disordered" evidence="5">
    <location>
        <begin position="889"/>
        <end position="911"/>
    </location>
</feature>
<protein>
    <recommendedName>
        <fullName evidence="4">Vacuolar protein sorting-associated protein</fullName>
    </recommendedName>
</protein>
<dbReference type="GO" id="GO:0006623">
    <property type="term" value="P:protein targeting to vacuole"/>
    <property type="evidence" value="ECO:0007669"/>
    <property type="project" value="TreeGrafter"/>
</dbReference>
<evidence type="ECO:0000259" key="9">
    <source>
        <dbReference type="Pfam" id="PF25037"/>
    </source>
</evidence>
<dbReference type="InterPro" id="IPR009543">
    <property type="entry name" value="VPS13_VAB"/>
</dbReference>
<evidence type="ECO:0000256" key="3">
    <source>
        <dbReference type="ARBA" id="ARBA00023055"/>
    </source>
</evidence>
<evidence type="ECO:0000256" key="2">
    <source>
        <dbReference type="ARBA" id="ARBA00022448"/>
    </source>
</evidence>
<keyword evidence="4" id="KW-0333">Golgi apparatus</keyword>
<feature type="region of interest" description="Disordered" evidence="5">
    <location>
        <begin position="1590"/>
        <end position="1621"/>
    </location>
</feature>
<feature type="compositionally biased region" description="Polar residues" evidence="5">
    <location>
        <begin position="1596"/>
        <end position="1606"/>
    </location>
</feature>
<dbReference type="OMA" id="SGWRPIR"/>
<dbReference type="Pfam" id="PF25036">
    <property type="entry name" value="VPS13_VAB"/>
    <property type="match status" value="1"/>
</dbReference>
<dbReference type="Proteomes" id="UP000076632">
    <property type="component" value="Unassembled WGS sequence"/>
</dbReference>
<dbReference type="STRING" id="1328760.A0A165IFR3"/>
<dbReference type="InterPro" id="IPR026847">
    <property type="entry name" value="VPS13"/>
</dbReference>
<dbReference type="Pfam" id="PF12624">
    <property type="entry name" value="VPS13_N"/>
    <property type="match status" value="1"/>
</dbReference>
<name>A0A165IFR3_XYLHT</name>
<dbReference type="PIRSF" id="PIRSF037235">
    <property type="entry name" value="VPS13_fungi"/>
    <property type="match status" value="1"/>
</dbReference>
<dbReference type="GO" id="GO:0005794">
    <property type="term" value="C:Golgi apparatus"/>
    <property type="evidence" value="ECO:0007669"/>
    <property type="project" value="UniProtKB-UniRule"/>
</dbReference>
<dbReference type="GO" id="GO:0006869">
    <property type="term" value="P:lipid transport"/>
    <property type="evidence" value="ECO:0007669"/>
    <property type="project" value="UniProtKB-KW"/>
</dbReference>
<evidence type="ECO:0000256" key="4">
    <source>
        <dbReference type="PIRNR" id="PIRNR037235"/>
    </source>
</evidence>
<dbReference type="GO" id="GO:0045053">
    <property type="term" value="P:protein retention in Golgi apparatus"/>
    <property type="evidence" value="ECO:0007669"/>
    <property type="project" value="UniProtKB-UniRule"/>
</dbReference>
<keyword evidence="2 4" id="KW-0813">Transport</keyword>
<reference evidence="10 11" key="1">
    <citation type="journal article" date="2016" name="Fungal Biol.">
        <title>The genome of Xylona heveae provides a window into fungal endophytism.</title>
        <authorList>
            <person name="Gazis R."/>
            <person name="Kuo A."/>
            <person name="Riley R."/>
            <person name="LaButti K."/>
            <person name="Lipzen A."/>
            <person name="Lin J."/>
            <person name="Amirebrahimi M."/>
            <person name="Hesse C.N."/>
            <person name="Spatafora J.W."/>
            <person name="Henrissat B."/>
            <person name="Hainaut M."/>
            <person name="Grigoriev I.V."/>
            <person name="Hibbett D.S."/>
        </authorList>
    </citation>
    <scope>NUCLEOTIDE SEQUENCE [LARGE SCALE GENOMIC DNA]</scope>
    <source>
        <strain evidence="10 11">TC161</strain>
    </source>
</reference>
<dbReference type="PANTHER" id="PTHR16166">
    <property type="entry name" value="VACUOLAR PROTEIN SORTING-ASSOCIATED PROTEIN VPS13"/>
    <property type="match status" value="1"/>
</dbReference>
<feature type="region of interest" description="Disordered" evidence="5">
    <location>
        <begin position="854"/>
        <end position="875"/>
    </location>
</feature>
<feature type="region of interest" description="Disordered" evidence="5">
    <location>
        <begin position="1063"/>
        <end position="1084"/>
    </location>
</feature>
<feature type="region of interest" description="Disordered" evidence="5">
    <location>
        <begin position="425"/>
        <end position="460"/>
    </location>
</feature>